<proteinExistence type="predicted"/>
<dbReference type="PANTHER" id="PTHR23501:SF191">
    <property type="entry name" value="VACUOLAR BASIC AMINO ACID TRANSPORTER 4"/>
    <property type="match status" value="1"/>
</dbReference>
<dbReference type="EMBL" id="PDEV01000001">
    <property type="protein sequence ID" value="PEN17389.1"/>
    <property type="molecule type" value="Genomic_DNA"/>
</dbReference>
<reference evidence="8" key="1">
    <citation type="submission" date="2017-10" db="EMBL/GenBank/DDBJ databases">
        <title>Kefir isolates.</title>
        <authorList>
            <person name="Kim Y."/>
            <person name="Blasche S."/>
        </authorList>
    </citation>
    <scope>NUCLEOTIDE SEQUENCE [LARGE SCALE GENOMIC DNA]</scope>
    <source>
        <strain evidence="8">OG2-2</strain>
    </source>
</reference>
<evidence type="ECO:0000313" key="9">
    <source>
        <dbReference type="Proteomes" id="UP000219947"/>
    </source>
</evidence>
<dbReference type="InterPro" id="IPR011701">
    <property type="entry name" value="MFS"/>
</dbReference>
<feature type="transmembrane region" description="Helical" evidence="6">
    <location>
        <begin position="236"/>
        <end position="256"/>
    </location>
</feature>
<evidence type="ECO:0000313" key="8">
    <source>
        <dbReference type="EMBL" id="PEN17389.1"/>
    </source>
</evidence>
<dbReference type="GO" id="GO:0022857">
    <property type="term" value="F:transmembrane transporter activity"/>
    <property type="evidence" value="ECO:0007669"/>
    <property type="project" value="InterPro"/>
</dbReference>
<dbReference type="RefSeq" id="WP_098042518.1">
    <property type="nucleotide sequence ID" value="NZ_CALIIF010000004.1"/>
</dbReference>
<name>A0A2A8D8W1_9MICC</name>
<comment type="caution">
    <text evidence="8">The sequence shown here is derived from an EMBL/GenBank/DDBJ whole genome shotgun (WGS) entry which is preliminary data.</text>
</comment>
<dbReference type="PRINTS" id="PR01036">
    <property type="entry name" value="TCRTETB"/>
</dbReference>
<feature type="domain" description="Major facilitator superfamily (MFS) profile" evidence="7">
    <location>
        <begin position="7"/>
        <end position="382"/>
    </location>
</feature>
<keyword evidence="9" id="KW-1185">Reference proteome</keyword>
<dbReference type="Proteomes" id="UP000219947">
    <property type="component" value="Unassembled WGS sequence"/>
</dbReference>
<keyword evidence="5 6" id="KW-0472">Membrane</keyword>
<dbReference type="AlphaFoldDB" id="A0A2A8D8W1"/>
<feature type="transmembrane region" description="Helical" evidence="6">
    <location>
        <begin position="202"/>
        <end position="224"/>
    </location>
</feature>
<gene>
    <name evidence="8" type="ORF">CRM92_05160</name>
</gene>
<dbReference type="InterPro" id="IPR036259">
    <property type="entry name" value="MFS_trans_sf"/>
</dbReference>
<comment type="subcellular location">
    <subcellularLocation>
        <location evidence="1">Cell inner membrane</location>
        <topology evidence="1">Multi-pass membrane protein</topology>
    </subcellularLocation>
</comment>
<dbReference type="Pfam" id="PF07690">
    <property type="entry name" value="MFS_1"/>
    <property type="match status" value="1"/>
</dbReference>
<feature type="transmembrane region" description="Helical" evidence="6">
    <location>
        <begin position="293"/>
        <end position="311"/>
    </location>
</feature>
<keyword evidence="3 6" id="KW-0812">Transmembrane</keyword>
<evidence type="ECO:0000259" key="7">
    <source>
        <dbReference type="PROSITE" id="PS50850"/>
    </source>
</evidence>
<keyword evidence="2" id="KW-0813">Transport</keyword>
<keyword evidence="4 6" id="KW-1133">Transmembrane helix</keyword>
<evidence type="ECO:0000256" key="4">
    <source>
        <dbReference type="ARBA" id="ARBA00022989"/>
    </source>
</evidence>
<dbReference type="InterPro" id="IPR020846">
    <property type="entry name" value="MFS_dom"/>
</dbReference>
<feature type="transmembrane region" description="Helical" evidence="6">
    <location>
        <begin position="42"/>
        <end position="60"/>
    </location>
</feature>
<dbReference type="PROSITE" id="PS50850">
    <property type="entry name" value="MFS"/>
    <property type="match status" value="1"/>
</dbReference>
<feature type="transmembrane region" description="Helical" evidence="6">
    <location>
        <begin position="332"/>
        <end position="352"/>
    </location>
</feature>
<evidence type="ECO:0000256" key="2">
    <source>
        <dbReference type="ARBA" id="ARBA00022448"/>
    </source>
</evidence>
<organism evidence="8 9">
    <name type="scientific">Rothia dentocariosa</name>
    <dbReference type="NCBI Taxonomy" id="2047"/>
    <lineage>
        <taxon>Bacteria</taxon>
        <taxon>Bacillati</taxon>
        <taxon>Actinomycetota</taxon>
        <taxon>Actinomycetes</taxon>
        <taxon>Micrococcales</taxon>
        <taxon>Micrococcaceae</taxon>
        <taxon>Rothia</taxon>
    </lineage>
</organism>
<feature type="transmembrane region" description="Helical" evidence="6">
    <location>
        <begin position="72"/>
        <end position="91"/>
    </location>
</feature>
<dbReference type="GO" id="GO:0005886">
    <property type="term" value="C:plasma membrane"/>
    <property type="evidence" value="ECO:0007669"/>
    <property type="project" value="UniProtKB-SubCell"/>
</dbReference>
<feature type="transmembrane region" description="Helical" evidence="6">
    <location>
        <begin position="268"/>
        <end position="287"/>
    </location>
</feature>
<evidence type="ECO:0000256" key="6">
    <source>
        <dbReference type="SAM" id="Phobius"/>
    </source>
</evidence>
<dbReference type="PANTHER" id="PTHR23501">
    <property type="entry name" value="MAJOR FACILITATOR SUPERFAMILY"/>
    <property type="match status" value="1"/>
</dbReference>
<feature type="transmembrane region" description="Helical" evidence="6">
    <location>
        <begin position="358"/>
        <end position="384"/>
    </location>
</feature>
<feature type="transmembrane region" description="Helical" evidence="6">
    <location>
        <begin position="130"/>
        <end position="152"/>
    </location>
</feature>
<dbReference type="Gene3D" id="1.20.1250.20">
    <property type="entry name" value="MFS general substrate transporter like domains"/>
    <property type="match status" value="1"/>
</dbReference>
<sequence>MNRRHWCLAAVLIGSASATLMQNFITVSLPTIASELAGHSTVGWVVGAYMLASTAVLLNSGRWADRQGPRKVYVVGTLLYAAATVLTSQSQSMVQLIMFRVIQGLGAGIIVPASMAAVTRYWRDKRLGRIIGLLGSMQVVATLIGAPLGGWLTSVLGWRVAFASPALLSITALALSLSLPGSRLPSEPAEARSLLSVLAEPVLVRGLISTAGLSSLAFGAAVYLPMSMAHTLQMDAATLGWLVLPLVAGSGIGSAIGGLHAHHARTEVIGWLTATIGVLTCLVPHIWSLTVGGALVGIGVGIGMPAIFVRLQGAIGGGNEAVTSGFVQFARNAGGALGVPLYGIGLMLPVVLSASLLLTFSFMSAAAIGGLILCWAGIIGVSAYNPVHKPSREDKATE</sequence>
<protein>
    <recommendedName>
        <fullName evidence="7">Major facilitator superfamily (MFS) profile domain-containing protein</fullName>
    </recommendedName>
</protein>
<dbReference type="SUPFAM" id="SSF103473">
    <property type="entry name" value="MFS general substrate transporter"/>
    <property type="match status" value="1"/>
</dbReference>
<feature type="transmembrane region" description="Helical" evidence="6">
    <location>
        <begin position="97"/>
        <end position="118"/>
    </location>
</feature>
<evidence type="ECO:0000256" key="1">
    <source>
        <dbReference type="ARBA" id="ARBA00004429"/>
    </source>
</evidence>
<dbReference type="CDD" id="cd17321">
    <property type="entry name" value="MFS_MMR_MDR_like"/>
    <property type="match status" value="1"/>
</dbReference>
<evidence type="ECO:0000256" key="3">
    <source>
        <dbReference type="ARBA" id="ARBA00022692"/>
    </source>
</evidence>
<feature type="transmembrane region" description="Helical" evidence="6">
    <location>
        <begin position="158"/>
        <end position="181"/>
    </location>
</feature>
<accession>A0A2A8D8W1</accession>
<evidence type="ECO:0000256" key="5">
    <source>
        <dbReference type="ARBA" id="ARBA00023136"/>
    </source>
</evidence>